<dbReference type="InterPro" id="IPR019734">
    <property type="entry name" value="TPR_rpt"/>
</dbReference>
<dbReference type="Pfam" id="PF13414">
    <property type="entry name" value="TPR_11"/>
    <property type="match status" value="3"/>
</dbReference>
<dbReference type="Proteomes" id="UP000019140">
    <property type="component" value="Unassembled WGS sequence"/>
</dbReference>
<dbReference type="SMART" id="SM00028">
    <property type="entry name" value="TPR"/>
    <property type="match status" value="4"/>
</dbReference>
<proteinExistence type="predicted"/>
<dbReference type="InterPro" id="IPR037919">
    <property type="entry name" value="OGT"/>
</dbReference>
<dbReference type="AlphaFoldDB" id="W4MG86"/>
<accession>W4MG86</accession>
<evidence type="ECO:0000313" key="3">
    <source>
        <dbReference type="Proteomes" id="UP000019140"/>
    </source>
</evidence>
<dbReference type="PROSITE" id="PS51257">
    <property type="entry name" value="PROKAR_LIPOPROTEIN"/>
    <property type="match status" value="1"/>
</dbReference>
<gene>
    <name evidence="2" type="ORF">ETSY2_00815</name>
</gene>
<reference evidence="2 3" key="1">
    <citation type="journal article" date="2014" name="Nature">
        <title>An environmental bacterial taxon with a large and distinct metabolic repertoire.</title>
        <authorList>
            <person name="Wilson M.C."/>
            <person name="Mori T."/>
            <person name="Ruckert C."/>
            <person name="Uria A.R."/>
            <person name="Helf M.J."/>
            <person name="Takada K."/>
            <person name="Gernert C."/>
            <person name="Steffens U.A."/>
            <person name="Heycke N."/>
            <person name="Schmitt S."/>
            <person name="Rinke C."/>
            <person name="Helfrich E.J."/>
            <person name="Brachmann A.O."/>
            <person name="Gurgui C."/>
            <person name="Wakimoto T."/>
            <person name="Kracht M."/>
            <person name="Crusemann M."/>
            <person name="Hentschel U."/>
            <person name="Abe I."/>
            <person name="Matsunaga S."/>
            <person name="Kalinowski J."/>
            <person name="Takeyama H."/>
            <person name="Piel J."/>
        </authorList>
    </citation>
    <scope>NUCLEOTIDE SEQUENCE [LARGE SCALE GENOMIC DNA]</scope>
    <source>
        <strain evidence="3">TSY2</strain>
    </source>
</reference>
<organism evidence="2 3">
    <name type="scientific">Candidatus Entotheonella gemina</name>
    <dbReference type="NCBI Taxonomy" id="1429439"/>
    <lineage>
        <taxon>Bacteria</taxon>
        <taxon>Pseudomonadati</taxon>
        <taxon>Nitrospinota/Tectimicrobiota group</taxon>
        <taxon>Candidatus Tectimicrobiota</taxon>
        <taxon>Candidatus Entotheonellia</taxon>
        <taxon>Candidatus Entotheonellales</taxon>
        <taxon>Candidatus Entotheonellaceae</taxon>
        <taxon>Candidatus Entotheonella</taxon>
    </lineage>
</organism>
<dbReference type="GO" id="GO:0006493">
    <property type="term" value="P:protein O-linked glycosylation"/>
    <property type="evidence" value="ECO:0007669"/>
    <property type="project" value="InterPro"/>
</dbReference>
<keyword evidence="1" id="KW-0802">TPR repeat</keyword>
<name>W4MG86_9BACT</name>
<dbReference type="EMBL" id="AZHX01000028">
    <property type="protein sequence ID" value="ETX09213.1"/>
    <property type="molecule type" value="Genomic_DNA"/>
</dbReference>
<evidence type="ECO:0000256" key="1">
    <source>
        <dbReference type="PROSITE-ProRule" id="PRU00339"/>
    </source>
</evidence>
<feature type="repeat" description="TPR" evidence="1">
    <location>
        <begin position="75"/>
        <end position="108"/>
    </location>
</feature>
<evidence type="ECO:0000313" key="2">
    <source>
        <dbReference type="EMBL" id="ETX09213.1"/>
    </source>
</evidence>
<dbReference type="PANTHER" id="PTHR44366:SF1">
    <property type="entry name" value="UDP-N-ACETYLGLUCOSAMINE--PEPTIDE N-ACETYLGLUCOSAMINYLTRANSFERASE 110 KDA SUBUNIT"/>
    <property type="match status" value="1"/>
</dbReference>
<dbReference type="Gene3D" id="1.25.40.10">
    <property type="entry name" value="Tetratricopeptide repeat domain"/>
    <property type="match status" value="2"/>
</dbReference>
<dbReference type="PANTHER" id="PTHR44366">
    <property type="entry name" value="UDP-N-ACETYLGLUCOSAMINE--PEPTIDE N-ACETYLGLUCOSAMINYLTRANSFERASE 110 KDA SUBUNIT"/>
    <property type="match status" value="1"/>
</dbReference>
<keyword evidence="3" id="KW-1185">Reference proteome</keyword>
<dbReference type="HOGENOM" id="CLU_1507958_0_0_7"/>
<dbReference type="GO" id="GO:0097363">
    <property type="term" value="F:protein O-acetylglucosaminyltransferase activity"/>
    <property type="evidence" value="ECO:0007669"/>
    <property type="project" value="TreeGrafter"/>
</dbReference>
<protein>
    <submittedName>
        <fullName evidence="2">Uncharacterized protein</fullName>
    </submittedName>
</protein>
<feature type="repeat" description="TPR" evidence="1">
    <location>
        <begin position="109"/>
        <end position="142"/>
    </location>
</feature>
<comment type="caution">
    <text evidence="2">The sequence shown here is derived from an EMBL/GenBank/DDBJ whole genome shotgun (WGS) entry which is preliminary data.</text>
</comment>
<sequence>MKLFAWKIGLAILGVLVLLSGCGGSGEDKEVTEADIKKAQELLEKGNDFAAQGAARAEDAVKAYKDAIVVNPKYAEAYNALGLVQRGRQQFREARQSFEKAIELNAQYAEAYKNLGFAYYVDGILDKAIDNYKKAIDNNAEYGEAHYYLGKAYVGQGKLSEARDHIRKSKALGFTPDS</sequence>
<dbReference type="SUPFAM" id="SSF48452">
    <property type="entry name" value="TPR-like"/>
    <property type="match status" value="1"/>
</dbReference>
<dbReference type="InterPro" id="IPR011990">
    <property type="entry name" value="TPR-like_helical_dom_sf"/>
</dbReference>
<dbReference type="PROSITE" id="PS50005">
    <property type="entry name" value="TPR"/>
    <property type="match status" value="2"/>
</dbReference>